<evidence type="ECO:0000313" key="3">
    <source>
        <dbReference type="Proteomes" id="UP001317705"/>
    </source>
</evidence>
<feature type="signal peptide" evidence="1">
    <location>
        <begin position="1"/>
        <end position="37"/>
    </location>
</feature>
<reference evidence="2 3" key="1">
    <citation type="submission" date="2022-12" db="EMBL/GenBank/DDBJ databases">
        <title>Polyphasic characterization of Geotalea uranireducens NIT-SL11 newly isolated from a complex of sewage sludge and microbially reduced graphene oxide.</title>
        <authorList>
            <person name="Xie L."/>
            <person name="Yoshida N."/>
            <person name="Meng L."/>
        </authorList>
    </citation>
    <scope>NUCLEOTIDE SEQUENCE [LARGE SCALE GENOMIC DNA]</scope>
    <source>
        <strain evidence="2 3">NIT-SL11</strain>
    </source>
</reference>
<dbReference type="InterPro" id="IPR052614">
    <property type="entry name" value="CFAP65"/>
</dbReference>
<feature type="chain" id="PRO_5046886614" description="Choice-of-anchor D domain-containing protein" evidence="1">
    <location>
        <begin position="38"/>
        <end position="620"/>
    </location>
</feature>
<protein>
    <recommendedName>
        <fullName evidence="4">Choice-of-anchor D domain-containing protein</fullName>
    </recommendedName>
</protein>
<dbReference type="RefSeq" id="WP_282000163.1">
    <property type="nucleotide sequence ID" value="NZ_AP027151.1"/>
</dbReference>
<name>A0ABM8EN73_9BACT</name>
<dbReference type="InterPro" id="IPR013783">
    <property type="entry name" value="Ig-like_fold"/>
</dbReference>
<dbReference type="EMBL" id="AP027151">
    <property type="protein sequence ID" value="BDV44050.1"/>
    <property type="molecule type" value="Genomic_DNA"/>
</dbReference>
<dbReference type="PANTHER" id="PTHR46127">
    <property type="entry name" value="CILIA- AND FLAGELLA-ASSOCIATED PROTEIN 65"/>
    <property type="match status" value="1"/>
</dbReference>
<proteinExistence type="predicted"/>
<sequence length="620" mass="62087">MFKVFSIGRRRVGALSRLCAALAAGLCATLAAAEVQAAATTGLWVTPLEIDFGPVGVGMTSAQATVTITNYSAVTLNNFAGGGLGAPFDVSQNCAAGVAPGGSCQYFFTFTPTAAGDFSAASSTSTNLGNISINVHGRGVGAKVVYDAHSLDLGAVYLGNSATQQVVTLRNVGLATLTDFAGGGLSLPFSVTQDCASGVPPGGSCHYYFDFSPVSAGSYTGTSASSTNGGPVTVDVKGSGSSLIFGAGQRVSPLSLDFGPVGVGATSQQLKVEIHNQSAFSTISSFAGGGVASPFSATQDCAAGVPTLGSCYFYYTFAPASVGEFTATSNVSDSYGSFSILLHGTGVAPAQNVTPLWLDFGPVALNTASPFQTVTITNTGMGPLSGWTGGGVGAPFYAIQDCAGKILQPGESCSFSYRFTPTAAGFYTAQSNVSTSAGSFTVLLQGGEHPSDYSLGVTFSGTGSGTVASTPAGLACGASCSSPFPAGTPVALTATPGEYSLFGGWSGICTGIGTCAVTADADKSVTAIFNENTASRAKIGSVLFSTLSLAYAAASSSATDTILAWGVEFVEDLTCGEGKDIILKGGYNGDYSSNTSGYTSLQGVLTVGKGSLTVERLVIL</sequence>
<keyword evidence="1" id="KW-0732">Signal</keyword>
<accession>A0ABM8EN73</accession>
<evidence type="ECO:0000313" key="2">
    <source>
        <dbReference type="EMBL" id="BDV44050.1"/>
    </source>
</evidence>
<dbReference type="NCBIfam" id="NF012200">
    <property type="entry name" value="choice_anch_D"/>
    <property type="match status" value="4"/>
</dbReference>
<dbReference type="PANTHER" id="PTHR46127:SF1">
    <property type="entry name" value="CILIA- AND FLAGELLA-ASSOCIATED PROTEIN 65"/>
    <property type="match status" value="1"/>
</dbReference>
<gene>
    <name evidence="2" type="ORF">GURASL_29730</name>
</gene>
<dbReference type="Gene3D" id="2.60.40.10">
    <property type="entry name" value="Immunoglobulins"/>
    <property type="match status" value="4"/>
</dbReference>
<dbReference type="Proteomes" id="UP001317705">
    <property type="component" value="Chromosome"/>
</dbReference>
<evidence type="ECO:0000256" key="1">
    <source>
        <dbReference type="SAM" id="SignalP"/>
    </source>
</evidence>
<evidence type="ECO:0008006" key="4">
    <source>
        <dbReference type="Google" id="ProtNLM"/>
    </source>
</evidence>
<keyword evidence="3" id="KW-1185">Reference proteome</keyword>
<organism evidence="2 3">
    <name type="scientific">Geotalea uraniireducens</name>
    <dbReference type="NCBI Taxonomy" id="351604"/>
    <lineage>
        <taxon>Bacteria</taxon>
        <taxon>Pseudomonadati</taxon>
        <taxon>Thermodesulfobacteriota</taxon>
        <taxon>Desulfuromonadia</taxon>
        <taxon>Geobacterales</taxon>
        <taxon>Geobacteraceae</taxon>
        <taxon>Geotalea</taxon>
    </lineage>
</organism>